<dbReference type="EC" id="2.3.2.27" evidence="3"/>
<keyword evidence="8" id="KW-0833">Ubl conjugation pathway</keyword>
<evidence type="ECO:0000313" key="13">
    <source>
        <dbReference type="EMBL" id="CAK9179880.1"/>
    </source>
</evidence>
<evidence type="ECO:0000256" key="11">
    <source>
        <dbReference type="ARBA" id="ARBA00023136"/>
    </source>
</evidence>
<keyword evidence="7" id="KW-0863">Zinc-finger</keyword>
<sequence length="220" mass="24064">MSVHNQAAAAVLSQPALATDGAVLGIALAYVAVRSILKFTANSAALHKIRDAPSVLVSDLRSIISSSGDDADSSDPSDGEKLVIVRGVVEAKSALDGIWKRLRPNVLICHESGEKGVVLLRTQTFIYNEWRGFFGWTSDLRSLFGRSWKEQESSSLRTVPFILVEGGWWPQSDYVIVNLDGSIQPLPLTTVYHHLQPINATPYTFLRALFGLEYPVGSKL</sequence>
<keyword evidence="10" id="KW-1133">Transmembrane helix</keyword>
<organism evidence="13 14">
    <name type="scientific">Ilex paraguariensis</name>
    <name type="common">yerba mate</name>
    <dbReference type="NCBI Taxonomy" id="185542"/>
    <lineage>
        <taxon>Eukaryota</taxon>
        <taxon>Viridiplantae</taxon>
        <taxon>Streptophyta</taxon>
        <taxon>Embryophyta</taxon>
        <taxon>Tracheophyta</taxon>
        <taxon>Spermatophyta</taxon>
        <taxon>Magnoliopsida</taxon>
        <taxon>eudicotyledons</taxon>
        <taxon>Gunneridae</taxon>
        <taxon>Pentapetalae</taxon>
        <taxon>asterids</taxon>
        <taxon>campanulids</taxon>
        <taxon>Aquifoliales</taxon>
        <taxon>Aquifoliaceae</taxon>
        <taxon>Ilex</taxon>
    </lineage>
</organism>
<feature type="domain" description="E3 Ubiquitin ligase MUL1-like" evidence="12">
    <location>
        <begin position="142"/>
        <end position="217"/>
    </location>
</feature>
<dbReference type="InterPro" id="IPR044247">
    <property type="entry name" value="SPL2-like"/>
</dbReference>
<keyword evidence="14" id="KW-1185">Reference proteome</keyword>
<comment type="caution">
    <text evidence="13">The sequence shown here is derived from an EMBL/GenBank/DDBJ whole genome shotgun (WGS) entry which is preliminary data.</text>
</comment>
<dbReference type="Pfam" id="PF12483">
    <property type="entry name" value="GIDE"/>
    <property type="match status" value="1"/>
</dbReference>
<comment type="subcellular location">
    <subcellularLocation>
        <location evidence="2">Membrane</location>
        <topology evidence="2">Multi-pass membrane protein</topology>
    </subcellularLocation>
</comment>
<dbReference type="InterPro" id="IPR022170">
    <property type="entry name" value="MUL1-like"/>
</dbReference>
<evidence type="ECO:0000256" key="2">
    <source>
        <dbReference type="ARBA" id="ARBA00004141"/>
    </source>
</evidence>
<dbReference type="AlphaFoldDB" id="A0ABC8UFT3"/>
<dbReference type="PANTHER" id="PTHR47355:SF1">
    <property type="entry name" value="E3 UBIQUITIN-PROTEIN LIGASE SPL2"/>
    <property type="match status" value="1"/>
</dbReference>
<name>A0ABC8UFT3_9AQUA</name>
<dbReference type="Proteomes" id="UP001642360">
    <property type="component" value="Unassembled WGS sequence"/>
</dbReference>
<keyword evidence="4" id="KW-0808">Transferase</keyword>
<comment type="catalytic activity">
    <reaction evidence="1">
        <text>S-ubiquitinyl-[E2 ubiquitin-conjugating enzyme]-L-cysteine + [acceptor protein]-L-lysine = [E2 ubiquitin-conjugating enzyme]-L-cysteine + N(6)-ubiquitinyl-[acceptor protein]-L-lysine.</text>
        <dbReference type="EC" id="2.3.2.27"/>
    </reaction>
</comment>
<evidence type="ECO:0000256" key="6">
    <source>
        <dbReference type="ARBA" id="ARBA00022723"/>
    </source>
</evidence>
<evidence type="ECO:0000313" key="14">
    <source>
        <dbReference type="Proteomes" id="UP001642360"/>
    </source>
</evidence>
<evidence type="ECO:0000256" key="1">
    <source>
        <dbReference type="ARBA" id="ARBA00000900"/>
    </source>
</evidence>
<keyword evidence="11" id="KW-0472">Membrane</keyword>
<reference evidence="13 14" key="1">
    <citation type="submission" date="2024-02" db="EMBL/GenBank/DDBJ databases">
        <authorList>
            <person name="Vignale AGUSTIN F."/>
            <person name="Sosa J E."/>
            <person name="Modenutti C."/>
        </authorList>
    </citation>
    <scope>NUCLEOTIDE SEQUENCE [LARGE SCALE GENOMIC DNA]</scope>
</reference>
<dbReference type="EMBL" id="CAUOFW020007613">
    <property type="protein sequence ID" value="CAK9179880.1"/>
    <property type="molecule type" value="Genomic_DNA"/>
</dbReference>
<evidence type="ECO:0000256" key="9">
    <source>
        <dbReference type="ARBA" id="ARBA00022833"/>
    </source>
</evidence>
<keyword evidence="5" id="KW-0812">Transmembrane</keyword>
<protein>
    <recommendedName>
        <fullName evidence="3">RING-type E3 ubiquitin transferase</fullName>
        <ecNumber evidence="3">2.3.2.27</ecNumber>
    </recommendedName>
</protein>
<dbReference type="GO" id="GO:0008270">
    <property type="term" value="F:zinc ion binding"/>
    <property type="evidence" value="ECO:0007669"/>
    <property type="project" value="UniProtKB-KW"/>
</dbReference>
<evidence type="ECO:0000259" key="12">
    <source>
        <dbReference type="Pfam" id="PF12483"/>
    </source>
</evidence>
<keyword evidence="6" id="KW-0479">Metal-binding</keyword>
<evidence type="ECO:0000256" key="5">
    <source>
        <dbReference type="ARBA" id="ARBA00022692"/>
    </source>
</evidence>
<dbReference type="PANTHER" id="PTHR47355">
    <property type="entry name" value="E3 UBIQUITIN-PROTEIN LIGASE SPL2"/>
    <property type="match status" value="1"/>
</dbReference>
<evidence type="ECO:0000256" key="3">
    <source>
        <dbReference type="ARBA" id="ARBA00012483"/>
    </source>
</evidence>
<keyword evidence="9" id="KW-0862">Zinc</keyword>
<evidence type="ECO:0000256" key="10">
    <source>
        <dbReference type="ARBA" id="ARBA00022989"/>
    </source>
</evidence>
<dbReference type="GO" id="GO:0016020">
    <property type="term" value="C:membrane"/>
    <property type="evidence" value="ECO:0007669"/>
    <property type="project" value="UniProtKB-SubCell"/>
</dbReference>
<evidence type="ECO:0000256" key="8">
    <source>
        <dbReference type="ARBA" id="ARBA00022786"/>
    </source>
</evidence>
<accession>A0ABC8UFT3</accession>
<proteinExistence type="predicted"/>
<evidence type="ECO:0000256" key="7">
    <source>
        <dbReference type="ARBA" id="ARBA00022771"/>
    </source>
</evidence>
<evidence type="ECO:0000256" key="4">
    <source>
        <dbReference type="ARBA" id="ARBA00022679"/>
    </source>
</evidence>
<dbReference type="GO" id="GO:0061630">
    <property type="term" value="F:ubiquitin protein ligase activity"/>
    <property type="evidence" value="ECO:0007669"/>
    <property type="project" value="UniProtKB-EC"/>
</dbReference>
<gene>
    <name evidence="13" type="ORF">ILEXP_LOCUS49830</name>
</gene>